<sequence length="170" mass="18582">MNRGGHNQIKAYLPCSCLLSCESRLLSCESATVRPAVLVLLSTDCLSLPVRVPVRSIAKPYPVTLRDSESVTSSLPFLLRFRRSASTFVSRRTEEASIAPSSTIRSAVSLDPATSDPRDRDPPNLDSSPLSDLRVSNEAMLARSSTSYDVDLEPSSTPRPPPRDPRVVDR</sequence>
<evidence type="ECO:0000313" key="2">
    <source>
        <dbReference type="EMBL" id="PKI43139.1"/>
    </source>
</evidence>
<reference evidence="2 3" key="1">
    <citation type="submission" date="2017-11" db="EMBL/GenBank/DDBJ databases">
        <title>De-novo sequencing of pomegranate (Punica granatum L.) genome.</title>
        <authorList>
            <person name="Akparov Z."/>
            <person name="Amiraslanov A."/>
            <person name="Hajiyeva S."/>
            <person name="Abbasov M."/>
            <person name="Kaur K."/>
            <person name="Hamwieh A."/>
            <person name="Solovyev V."/>
            <person name="Salamov A."/>
            <person name="Braich B."/>
            <person name="Kosarev P."/>
            <person name="Mahmoud A."/>
            <person name="Hajiyev E."/>
            <person name="Babayeva S."/>
            <person name="Izzatullayeva V."/>
            <person name="Mammadov A."/>
            <person name="Mammadov A."/>
            <person name="Sharifova S."/>
            <person name="Ojaghi J."/>
            <person name="Eynullazada K."/>
            <person name="Bayramov B."/>
            <person name="Abdulazimova A."/>
            <person name="Shahmuradov I."/>
        </authorList>
    </citation>
    <scope>NUCLEOTIDE SEQUENCE [LARGE SCALE GENOMIC DNA]</scope>
    <source>
        <strain evidence="3">cv. AG2017</strain>
        <tissue evidence="2">Leaf</tissue>
    </source>
</reference>
<feature type="compositionally biased region" description="Basic and acidic residues" evidence="1">
    <location>
        <begin position="161"/>
        <end position="170"/>
    </location>
</feature>
<protein>
    <submittedName>
        <fullName evidence="2">Uncharacterized protein</fullName>
    </submittedName>
</protein>
<gene>
    <name evidence="2" type="ORF">CRG98_036445</name>
</gene>
<dbReference type="AlphaFoldDB" id="A0A2I0IGM3"/>
<comment type="caution">
    <text evidence="2">The sequence shown here is derived from an EMBL/GenBank/DDBJ whole genome shotgun (WGS) entry which is preliminary data.</text>
</comment>
<organism evidence="2 3">
    <name type="scientific">Punica granatum</name>
    <name type="common">Pomegranate</name>
    <dbReference type="NCBI Taxonomy" id="22663"/>
    <lineage>
        <taxon>Eukaryota</taxon>
        <taxon>Viridiplantae</taxon>
        <taxon>Streptophyta</taxon>
        <taxon>Embryophyta</taxon>
        <taxon>Tracheophyta</taxon>
        <taxon>Spermatophyta</taxon>
        <taxon>Magnoliopsida</taxon>
        <taxon>eudicotyledons</taxon>
        <taxon>Gunneridae</taxon>
        <taxon>Pentapetalae</taxon>
        <taxon>rosids</taxon>
        <taxon>malvids</taxon>
        <taxon>Myrtales</taxon>
        <taxon>Lythraceae</taxon>
        <taxon>Punica</taxon>
    </lineage>
</organism>
<feature type="region of interest" description="Disordered" evidence="1">
    <location>
        <begin position="100"/>
        <end position="170"/>
    </location>
</feature>
<evidence type="ECO:0000313" key="3">
    <source>
        <dbReference type="Proteomes" id="UP000233551"/>
    </source>
</evidence>
<dbReference type="EMBL" id="PGOL01003081">
    <property type="protein sequence ID" value="PKI43139.1"/>
    <property type="molecule type" value="Genomic_DNA"/>
</dbReference>
<dbReference type="Proteomes" id="UP000233551">
    <property type="component" value="Unassembled WGS sequence"/>
</dbReference>
<evidence type="ECO:0000256" key="1">
    <source>
        <dbReference type="SAM" id="MobiDB-lite"/>
    </source>
</evidence>
<name>A0A2I0IGM3_PUNGR</name>
<proteinExistence type="predicted"/>
<accession>A0A2I0IGM3</accession>
<keyword evidence="3" id="KW-1185">Reference proteome</keyword>